<dbReference type="InterPro" id="IPR041122">
    <property type="entry name" value="RecJ_OB"/>
</dbReference>
<dbReference type="HOGENOM" id="CLU_009736_5_1_6"/>
<dbReference type="STRING" id="395493.BegalDRAFT_2811"/>
<evidence type="ECO:0000313" key="9">
    <source>
        <dbReference type="EMBL" id="EIJ43646.1"/>
    </source>
</evidence>
<sequence>MQKNLYRRQLPTDFVLKENGLHPVIQQILATRAINPETQLEHTLKYLLPYHQLKGIQTAVDLLVTALQQQQRILIVADYDADGATSCSLAVKALRLMGAKQVDYLVPNREKHGYGLTPEIVELASPYQAELLITVDNGISSVAGVAEAKARGIKVLITDHHLPPPQLPIADAIVNPNQVGDSFPSKNLAGVGVIFYVMLALRAGLRTHGWFTQQGIVDPNLAELLDLVALGTVADVVKLDYNNRILVAQGLARIRANNCSAGVRALIKVAQREQGELVASDLGFALGPRLNAAGRMDDMSYGIACLLSENDTEAWERAQELDILNQERRAVEAEMHQEALAQLATMPLQTDDNLPVGLCLFDENWHQGVIGILASRIKDRLHRPVIVFTVSQHDEIKGSARSVAGVHIRDILESIATQHPHLLSRFGGHAMAAGLSLARQDYEKFCQLFDTAVRQQLSPENIQGKIYTDGELNPSDFNLPFAEQLRYLLPWGQEVPEPMFEGVFEIMDKRVLKNSHLKMVVRPLPAGLPVDAIAFNMAETPLSTNTPIVKIAYRLDVNFHRGIKSLQLMVEHLEELSH</sequence>
<dbReference type="InterPro" id="IPR004610">
    <property type="entry name" value="RecJ"/>
</dbReference>
<evidence type="ECO:0000256" key="3">
    <source>
        <dbReference type="ARBA" id="ARBA00022722"/>
    </source>
</evidence>
<name>I3CJ53_9GAMM</name>
<dbReference type="PANTHER" id="PTHR30255">
    <property type="entry name" value="SINGLE-STRANDED-DNA-SPECIFIC EXONUCLEASE RECJ"/>
    <property type="match status" value="1"/>
</dbReference>
<evidence type="ECO:0000256" key="2">
    <source>
        <dbReference type="ARBA" id="ARBA00019841"/>
    </source>
</evidence>
<evidence type="ECO:0000259" key="6">
    <source>
        <dbReference type="Pfam" id="PF01368"/>
    </source>
</evidence>
<comment type="similarity">
    <text evidence="1">Belongs to the RecJ family.</text>
</comment>
<accession>I3CJ53</accession>
<evidence type="ECO:0000256" key="4">
    <source>
        <dbReference type="ARBA" id="ARBA00022801"/>
    </source>
</evidence>
<evidence type="ECO:0000256" key="5">
    <source>
        <dbReference type="ARBA" id="ARBA00022839"/>
    </source>
</evidence>
<dbReference type="eggNOG" id="COG0608">
    <property type="taxonomic scope" value="Bacteria"/>
</dbReference>
<dbReference type="NCBIfam" id="TIGR00644">
    <property type="entry name" value="recJ"/>
    <property type="match status" value="1"/>
</dbReference>
<dbReference type="AlphaFoldDB" id="I3CJ53"/>
<protein>
    <recommendedName>
        <fullName evidence="2">Single-stranded-DNA-specific exonuclease RecJ</fullName>
    </recommendedName>
</protein>
<evidence type="ECO:0000256" key="1">
    <source>
        <dbReference type="ARBA" id="ARBA00005915"/>
    </source>
</evidence>
<dbReference type="InterPro" id="IPR038763">
    <property type="entry name" value="DHH_sf"/>
</dbReference>
<dbReference type="GO" id="GO:0008409">
    <property type="term" value="F:5'-3' exonuclease activity"/>
    <property type="evidence" value="ECO:0007669"/>
    <property type="project" value="InterPro"/>
</dbReference>
<keyword evidence="10" id="KW-1185">Reference proteome</keyword>
<dbReference type="Pfam" id="PF02272">
    <property type="entry name" value="DHHA1"/>
    <property type="match status" value="1"/>
</dbReference>
<dbReference type="Gene3D" id="3.10.310.30">
    <property type="match status" value="1"/>
</dbReference>
<evidence type="ECO:0000259" key="7">
    <source>
        <dbReference type="Pfam" id="PF02272"/>
    </source>
</evidence>
<dbReference type="OrthoDB" id="9809852at2"/>
<dbReference type="InterPro" id="IPR001667">
    <property type="entry name" value="DDH_dom"/>
</dbReference>
<dbReference type="InterPro" id="IPR051673">
    <property type="entry name" value="SSDNA_exonuclease_RecJ"/>
</dbReference>
<dbReference type="Proteomes" id="UP000005744">
    <property type="component" value="Unassembled WGS sequence"/>
</dbReference>
<feature type="domain" description="DDH" evidence="6">
    <location>
        <begin position="72"/>
        <end position="232"/>
    </location>
</feature>
<keyword evidence="5 9" id="KW-0269">Exonuclease</keyword>
<dbReference type="SUPFAM" id="SSF64182">
    <property type="entry name" value="DHH phosphoesterases"/>
    <property type="match status" value="1"/>
</dbReference>
<dbReference type="GO" id="GO:0006310">
    <property type="term" value="P:DNA recombination"/>
    <property type="evidence" value="ECO:0007669"/>
    <property type="project" value="InterPro"/>
</dbReference>
<dbReference type="Gene3D" id="3.90.1640.30">
    <property type="match status" value="1"/>
</dbReference>
<dbReference type="Pfam" id="PF01368">
    <property type="entry name" value="DHH"/>
    <property type="match status" value="1"/>
</dbReference>
<gene>
    <name evidence="9" type="ORF">BegalDRAFT_2811</name>
</gene>
<dbReference type="PANTHER" id="PTHR30255:SF2">
    <property type="entry name" value="SINGLE-STRANDED-DNA-SPECIFIC EXONUCLEASE RECJ"/>
    <property type="match status" value="1"/>
</dbReference>
<dbReference type="RefSeq" id="WP_002690993.1">
    <property type="nucleotide sequence ID" value="NZ_JH600070.1"/>
</dbReference>
<dbReference type="Pfam" id="PF17768">
    <property type="entry name" value="RecJ_OB"/>
    <property type="match status" value="1"/>
</dbReference>
<keyword evidence="3" id="KW-0540">Nuclease</keyword>
<organism evidence="9 10">
    <name type="scientific">Beggiatoa alba B18LD</name>
    <dbReference type="NCBI Taxonomy" id="395493"/>
    <lineage>
        <taxon>Bacteria</taxon>
        <taxon>Pseudomonadati</taxon>
        <taxon>Pseudomonadota</taxon>
        <taxon>Gammaproteobacteria</taxon>
        <taxon>Thiotrichales</taxon>
        <taxon>Thiotrichaceae</taxon>
        <taxon>Beggiatoa</taxon>
    </lineage>
</organism>
<reference evidence="9 10" key="1">
    <citation type="submission" date="2011-11" db="EMBL/GenBank/DDBJ databases">
        <title>Improved High-Quality Draft sequence of Beggiatoa alba B18lD.</title>
        <authorList>
            <consortium name="US DOE Joint Genome Institute"/>
            <person name="Lucas S."/>
            <person name="Han J."/>
            <person name="Lapidus A."/>
            <person name="Cheng J.-F."/>
            <person name="Goodwin L."/>
            <person name="Pitluck S."/>
            <person name="Peters L."/>
            <person name="Mikhailova N."/>
            <person name="Held B."/>
            <person name="Detter J.C."/>
            <person name="Han C."/>
            <person name="Tapia R."/>
            <person name="Land M."/>
            <person name="Hauser L."/>
            <person name="Kyrpides N."/>
            <person name="Ivanova N."/>
            <person name="Pagani I."/>
            <person name="Samuel K."/>
            <person name="Teske A."/>
            <person name="Mueller J."/>
            <person name="Woyke T."/>
        </authorList>
    </citation>
    <scope>NUCLEOTIDE SEQUENCE [LARGE SCALE GENOMIC DNA]</scope>
    <source>
        <strain evidence="9 10">B18LD</strain>
    </source>
</reference>
<dbReference type="InterPro" id="IPR003156">
    <property type="entry name" value="DHHA1_dom"/>
</dbReference>
<dbReference type="GO" id="GO:0003676">
    <property type="term" value="F:nucleic acid binding"/>
    <property type="evidence" value="ECO:0007669"/>
    <property type="project" value="InterPro"/>
</dbReference>
<feature type="domain" description="DHHA1" evidence="7">
    <location>
        <begin position="361"/>
        <end position="454"/>
    </location>
</feature>
<feature type="domain" description="RecJ OB" evidence="8">
    <location>
        <begin position="468"/>
        <end position="572"/>
    </location>
</feature>
<proteinExistence type="inferred from homology"/>
<evidence type="ECO:0000259" key="8">
    <source>
        <dbReference type="Pfam" id="PF17768"/>
    </source>
</evidence>
<keyword evidence="4" id="KW-0378">Hydrolase</keyword>
<dbReference type="EMBL" id="JH600070">
    <property type="protein sequence ID" value="EIJ43646.1"/>
    <property type="molecule type" value="Genomic_DNA"/>
</dbReference>
<dbReference type="FunFam" id="3.90.1640.30:FF:000001">
    <property type="entry name" value="Single-stranded-DNA-specific exonuclease RecJ"/>
    <property type="match status" value="1"/>
</dbReference>
<dbReference type="GO" id="GO:0006281">
    <property type="term" value="P:DNA repair"/>
    <property type="evidence" value="ECO:0007669"/>
    <property type="project" value="InterPro"/>
</dbReference>
<evidence type="ECO:0000313" key="10">
    <source>
        <dbReference type="Proteomes" id="UP000005744"/>
    </source>
</evidence>